<dbReference type="OrthoDB" id="3730291at2"/>
<dbReference type="EMBL" id="UFTA01000002">
    <property type="protein sequence ID" value="SUU92719.1"/>
    <property type="molecule type" value="Genomic_DNA"/>
</dbReference>
<dbReference type="Proteomes" id="UP000255124">
    <property type="component" value="Unassembled WGS sequence"/>
</dbReference>
<dbReference type="AlphaFoldDB" id="A0A380WV58"/>
<sequence length="225" mass="25558">MINLDFRSKFAVFLSTVYLVAVLSKDAVFFLLIAILLIYLFLTGYGMFTIKVMYAIGLIVILRVISNGQGFGIFLPEMFLFIMLRTLVILLSGIPIIKTPPGELMAVMRKLKIHKNVALPLIFMMRFIPIVKAEFKEIIDSLRLRGLISFKKPMLTMEYIFVPMMFSASKIAEELAAASEVRGISAEGKHTSRIEIKFRIRDFFVVVCTVLATILLIYLEKVAFL</sequence>
<feature type="transmembrane region" description="Helical" evidence="5">
    <location>
        <begin position="203"/>
        <end position="219"/>
    </location>
</feature>
<dbReference type="PANTHER" id="PTHR33514:SF13">
    <property type="entry name" value="PROTEIN ABCI12, CHLOROPLASTIC"/>
    <property type="match status" value="1"/>
</dbReference>
<name>A0A380WV58_9FIRM</name>
<dbReference type="GO" id="GO:0005886">
    <property type="term" value="C:plasma membrane"/>
    <property type="evidence" value="ECO:0007669"/>
    <property type="project" value="TreeGrafter"/>
</dbReference>
<protein>
    <submittedName>
        <fullName evidence="6">ABC-type cobalt transport system, permease component CbiQ and related transporters</fullName>
    </submittedName>
</protein>
<keyword evidence="4 5" id="KW-0472">Membrane</keyword>
<proteinExistence type="predicted"/>
<comment type="subcellular location">
    <subcellularLocation>
        <location evidence="1">Membrane</location>
        <topology evidence="1">Multi-pass membrane protein</topology>
    </subcellularLocation>
</comment>
<keyword evidence="3 5" id="KW-1133">Transmembrane helix</keyword>
<keyword evidence="2 5" id="KW-0812">Transmembrane</keyword>
<feature type="transmembrane region" description="Helical" evidence="5">
    <location>
        <begin position="48"/>
        <end position="66"/>
    </location>
</feature>
<organism evidence="6 7">
    <name type="scientific">Anaerococcus octavius</name>
    <dbReference type="NCBI Taxonomy" id="54007"/>
    <lineage>
        <taxon>Bacteria</taxon>
        <taxon>Bacillati</taxon>
        <taxon>Bacillota</taxon>
        <taxon>Tissierellia</taxon>
        <taxon>Tissierellales</taxon>
        <taxon>Peptoniphilaceae</taxon>
        <taxon>Anaerococcus</taxon>
    </lineage>
</organism>
<dbReference type="CDD" id="cd16914">
    <property type="entry name" value="EcfT"/>
    <property type="match status" value="1"/>
</dbReference>
<accession>A0A380WV58</accession>
<dbReference type="PANTHER" id="PTHR33514">
    <property type="entry name" value="PROTEIN ABCI12, CHLOROPLASTIC"/>
    <property type="match status" value="1"/>
</dbReference>
<evidence type="ECO:0000256" key="2">
    <source>
        <dbReference type="ARBA" id="ARBA00022692"/>
    </source>
</evidence>
<dbReference type="Pfam" id="PF02361">
    <property type="entry name" value="CbiQ"/>
    <property type="match status" value="1"/>
</dbReference>
<evidence type="ECO:0000256" key="1">
    <source>
        <dbReference type="ARBA" id="ARBA00004141"/>
    </source>
</evidence>
<dbReference type="InterPro" id="IPR003339">
    <property type="entry name" value="ABC/ECF_trnsptr_transmembrane"/>
</dbReference>
<evidence type="ECO:0000256" key="5">
    <source>
        <dbReference type="SAM" id="Phobius"/>
    </source>
</evidence>
<evidence type="ECO:0000256" key="4">
    <source>
        <dbReference type="ARBA" id="ARBA00023136"/>
    </source>
</evidence>
<gene>
    <name evidence="6" type="ORF">NCTC9810_01056</name>
</gene>
<evidence type="ECO:0000313" key="7">
    <source>
        <dbReference type="Proteomes" id="UP000255124"/>
    </source>
</evidence>
<reference evidence="6 7" key="1">
    <citation type="submission" date="2018-06" db="EMBL/GenBank/DDBJ databases">
        <authorList>
            <consortium name="Pathogen Informatics"/>
            <person name="Doyle S."/>
        </authorList>
    </citation>
    <scope>NUCLEOTIDE SEQUENCE [LARGE SCALE GENOMIC DNA]</scope>
    <source>
        <strain evidence="6 7">NCTC9810</strain>
    </source>
</reference>
<dbReference type="RefSeq" id="WP_115595407.1">
    <property type="nucleotide sequence ID" value="NZ_UFTA01000002.1"/>
</dbReference>
<evidence type="ECO:0000256" key="3">
    <source>
        <dbReference type="ARBA" id="ARBA00022989"/>
    </source>
</evidence>
<evidence type="ECO:0000313" key="6">
    <source>
        <dbReference type="EMBL" id="SUU92719.1"/>
    </source>
</evidence>
<feature type="transmembrane region" description="Helical" evidence="5">
    <location>
        <begin position="12"/>
        <end position="42"/>
    </location>
</feature>